<dbReference type="EMBL" id="QXFY01010032">
    <property type="protein sequence ID" value="KAE9261711.1"/>
    <property type="molecule type" value="Genomic_DNA"/>
</dbReference>
<dbReference type="Proteomes" id="UP000486351">
    <property type="component" value="Unassembled WGS sequence"/>
</dbReference>
<proteinExistence type="predicted"/>
<gene>
    <name evidence="1" type="ORF">PF008_g32783</name>
</gene>
<sequence>MEFEETTVNEKLRWNEDLIDRGDHDLASFSAPLLFVEDDRPPTTCLSVRRCLNEGWWANSGGVARGLSAGEMHRQ</sequence>
<evidence type="ECO:0000313" key="2">
    <source>
        <dbReference type="Proteomes" id="UP000486351"/>
    </source>
</evidence>
<evidence type="ECO:0000313" key="1">
    <source>
        <dbReference type="EMBL" id="KAE9261711.1"/>
    </source>
</evidence>
<reference evidence="1 2" key="1">
    <citation type="submission" date="2018-09" db="EMBL/GenBank/DDBJ databases">
        <title>Genomic investigation of the strawberry pathogen Phytophthora fragariae indicates pathogenicity is determined by transcriptional variation in three key races.</title>
        <authorList>
            <person name="Adams T.M."/>
            <person name="Armitage A.D."/>
            <person name="Sobczyk M.K."/>
            <person name="Bates H.J."/>
            <person name="Dunwell J.M."/>
            <person name="Nellist C.F."/>
            <person name="Harrison R.J."/>
        </authorList>
    </citation>
    <scope>NUCLEOTIDE SEQUENCE [LARGE SCALE GENOMIC DNA]</scope>
    <source>
        <strain evidence="1 2">NOV-77</strain>
    </source>
</reference>
<organism evidence="1 2">
    <name type="scientific">Phytophthora fragariae</name>
    <dbReference type="NCBI Taxonomy" id="53985"/>
    <lineage>
        <taxon>Eukaryota</taxon>
        <taxon>Sar</taxon>
        <taxon>Stramenopiles</taxon>
        <taxon>Oomycota</taxon>
        <taxon>Peronosporomycetes</taxon>
        <taxon>Peronosporales</taxon>
        <taxon>Peronosporaceae</taxon>
        <taxon>Phytophthora</taxon>
    </lineage>
</organism>
<accession>A0A6G0PYW4</accession>
<dbReference type="AlphaFoldDB" id="A0A6G0PYW4"/>
<name>A0A6G0PYW4_9STRA</name>
<protein>
    <submittedName>
        <fullName evidence="1">Uncharacterized protein</fullName>
    </submittedName>
</protein>
<comment type="caution">
    <text evidence="1">The sequence shown here is derived from an EMBL/GenBank/DDBJ whole genome shotgun (WGS) entry which is preliminary data.</text>
</comment>